<dbReference type="Proteomes" id="UP001153620">
    <property type="component" value="Chromosome 4"/>
</dbReference>
<keyword evidence="5" id="KW-0325">Glycoprotein</keyword>
<evidence type="ECO:0000256" key="6">
    <source>
        <dbReference type="SAM" id="SignalP"/>
    </source>
</evidence>
<dbReference type="PANTHER" id="PTHR23301:SF0">
    <property type="entry name" value="CHITIN-BINDING TYPE-2 DOMAIN-CONTAINING PROTEIN-RELATED"/>
    <property type="match status" value="1"/>
</dbReference>
<evidence type="ECO:0000259" key="7">
    <source>
        <dbReference type="PROSITE" id="PS50940"/>
    </source>
</evidence>
<keyword evidence="1" id="KW-0147">Chitin-binding</keyword>
<dbReference type="AlphaFoldDB" id="A0A9N9WYM0"/>
<sequence>MWSFFLILSISLSITHAEESVNPCDSLTANQTFAINPRGCDMYYYCGDNNIPKPGRCPTEPVVHHFDINNQSCELPEDVVCTIDDELWNTKCPGIGIAKIPHEYSCSEYSVCLDDQPVDRTCPAGLHFSPHDQECLHPEIANCKTDELVCKGSDPFVPNYIPNSRNCRAFYICFNNILHPVSCGPNQVYDKDNNQCVPSGVVDCVQTLNPDLEVPDSLTYDCSSVKNGSRLPHPEHCKFWFWCVNGRSQMFWCGKDALFDSPTRLCAEQNQTVCGNINASAGIELHDLSDQMEYKVMPESKHVVHFSVIQPKLGVLRSIKAVQEEEIKVSDETKPEKFYGLF</sequence>
<dbReference type="EMBL" id="OU895880">
    <property type="protein sequence ID" value="CAG9811328.1"/>
    <property type="molecule type" value="Genomic_DNA"/>
</dbReference>
<evidence type="ECO:0000313" key="9">
    <source>
        <dbReference type="Proteomes" id="UP001153620"/>
    </source>
</evidence>
<dbReference type="InterPro" id="IPR036508">
    <property type="entry name" value="Chitin-bd_dom_sf"/>
</dbReference>
<evidence type="ECO:0000256" key="1">
    <source>
        <dbReference type="ARBA" id="ARBA00022669"/>
    </source>
</evidence>
<evidence type="ECO:0000256" key="5">
    <source>
        <dbReference type="ARBA" id="ARBA00023180"/>
    </source>
</evidence>
<accession>A0A9N9WYM0</accession>
<protein>
    <recommendedName>
        <fullName evidence="7">Chitin-binding type-2 domain-containing protein</fullName>
    </recommendedName>
</protein>
<feature type="domain" description="Chitin-binding type-2" evidence="7">
    <location>
        <begin position="147"/>
        <end position="206"/>
    </location>
</feature>
<feature type="domain" description="Chitin-binding type-2" evidence="7">
    <location>
        <begin position="219"/>
        <end position="276"/>
    </location>
</feature>
<evidence type="ECO:0000313" key="8">
    <source>
        <dbReference type="EMBL" id="CAG9811328.1"/>
    </source>
</evidence>
<reference evidence="8" key="1">
    <citation type="submission" date="2022-01" db="EMBL/GenBank/DDBJ databases">
        <authorList>
            <person name="King R."/>
        </authorList>
    </citation>
    <scope>NUCLEOTIDE SEQUENCE</scope>
</reference>
<name>A0A9N9WYM0_9DIPT</name>
<dbReference type="InterPro" id="IPR051940">
    <property type="entry name" value="Chitin_bind-dev_reg"/>
</dbReference>
<dbReference type="GO" id="GO:0005576">
    <property type="term" value="C:extracellular region"/>
    <property type="evidence" value="ECO:0007669"/>
    <property type="project" value="InterPro"/>
</dbReference>
<dbReference type="GO" id="GO:0008061">
    <property type="term" value="F:chitin binding"/>
    <property type="evidence" value="ECO:0007669"/>
    <property type="project" value="UniProtKB-KW"/>
</dbReference>
<keyword evidence="4" id="KW-1015">Disulfide bond</keyword>
<feature type="domain" description="Chitin-binding type-2" evidence="7">
    <location>
        <begin position="89"/>
        <end position="145"/>
    </location>
</feature>
<feature type="chain" id="PRO_5040432748" description="Chitin-binding type-2 domain-containing protein" evidence="6">
    <location>
        <begin position="18"/>
        <end position="342"/>
    </location>
</feature>
<dbReference type="SMART" id="SM00494">
    <property type="entry name" value="ChtBD2"/>
    <property type="match status" value="4"/>
</dbReference>
<dbReference type="SUPFAM" id="SSF57625">
    <property type="entry name" value="Invertebrate chitin-binding proteins"/>
    <property type="match status" value="4"/>
</dbReference>
<dbReference type="PROSITE" id="PS50940">
    <property type="entry name" value="CHIT_BIND_II"/>
    <property type="match status" value="4"/>
</dbReference>
<evidence type="ECO:0000256" key="4">
    <source>
        <dbReference type="ARBA" id="ARBA00023157"/>
    </source>
</evidence>
<reference evidence="8" key="2">
    <citation type="submission" date="2022-10" db="EMBL/GenBank/DDBJ databases">
        <authorList>
            <consortium name="ENA_rothamsted_submissions"/>
            <consortium name="culmorum"/>
            <person name="King R."/>
        </authorList>
    </citation>
    <scope>NUCLEOTIDE SEQUENCE</scope>
</reference>
<proteinExistence type="predicted"/>
<organism evidence="8 9">
    <name type="scientific">Chironomus riparius</name>
    <dbReference type="NCBI Taxonomy" id="315576"/>
    <lineage>
        <taxon>Eukaryota</taxon>
        <taxon>Metazoa</taxon>
        <taxon>Ecdysozoa</taxon>
        <taxon>Arthropoda</taxon>
        <taxon>Hexapoda</taxon>
        <taxon>Insecta</taxon>
        <taxon>Pterygota</taxon>
        <taxon>Neoptera</taxon>
        <taxon>Endopterygota</taxon>
        <taxon>Diptera</taxon>
        <taxon>Nematocera</taxon>
        <taxon>Chironomoidea</taxon>
        <taxon>Chironomidae</taxon>
        <taxon>Chironominae</taxon>
        <taxon>Chironomus</taxon>
    </lineage>
</organism>
<keyword evidence="3" id="KW-0677">Repeat</keyword>
<feature type="signal peptide" evidence="6">
    <location>
        <begin position="1"/>
        <end position="17"/>
    </location>
</feature>
<dbReference type="Pfam" id="PF01607">
    <property type="entry name" value="CBM_14"/>
    <property type="match status" value="4"/>
</dbReference>
<dbReference type="InterPro" id="IPR002557">
    <property type="entry name" value="Chitin-bd_dom"/>
</dbReference>
<keyword evidence="9" id="KW-1185">Reference proteome</keyword>
<gene>
    <name evidence="8" type="ORF">CHIRRI_LOCUS14137</name>
</gene>
<feature type="domain" description="Chitin-binding type-2" evidence="7">
    <location>
        <begin position="21"/>
        <end position="83"/>
    </location>
</feature>
<keyword evidence="2 6" id="KW-0732">Signal</keyword>
<dbReference type="PANTHER" id="PTHR23301">
    <property type="entry name" value="CHITIN BINDING PERITROPHIN-A"/>
    <property type="match status" value="1"/>
</dbReference>
<evidence type="ECO:0000256" key="3">
    <source>
        <dbReference type="ARBA" id="ARBA00022737"/>
    </source>
</evidence>
<dbReference type="OrthoDB" id="6020543at2759"/>
<dbReference type="Gene3D" id="2.170.140.10">
    <property type="entry name" value="Chitin binding domain"/>
    <property type="match status" value="4"/>
</dbReference>
<evidence type="ECO:0000256" key="2">
    <source>
        <dbReference type="ARBA" id="ARBA00022729"/>
    </source>
</evidence>